<protein>
    <submittedName>
        <fullName evidence="2">Uncharacterized protein</fullName>
    </submittedName>
</protein>
<gene>
    <name evidence="2" type="ORF">R3P38DRAFT_3195875</name>
</gene>
<evidence type="ECO:0000256" key="1">
    <source>
        <dbReference type="SAM" id="MobiDB-lite"/>
    </source>
</evidence>
<accession>A0AAW0B9J8</accession>
<dbReference type="EMBL" id="JAWWNJ010000037">
    <property type="protein sequence ID" value="KAK7022482.1"/>
    <property type="molecule type" value="Genomic_DNA"/>
</dbReference>
<evidence type="ECO:0000313" key="3">
    <source>
        <dbReference type="Proteomes" id="UP001362999"/>
    </source>
</evidence>
<reference evidence="2 3" key="1">
    <citation type="journal article" date="2024" name="J Genomics">
        <title>Draft genome sequencing and assembly of Favolaschia claudopus CIRM-BRFM 2984 isolated from oak limbs.</title>
        <authorList>
            <person name="Navarro D."/>
            <person name="Drula E."/>
            <person name="Chaduli D."/>
            <person name="Cazenave R."/>
            <person name="Ahrendt S."/>
            <person name="Wang J."/>
            <person name="Lipzen A."/>
            <person name="Daum C."/>
            <person name="Barry K."/>
            <person name="Grigoriev I.V."/>
            <person name="Favel A."/>
            <person name="Rosso M.N."/>
            <person name="Martin F."/>
        </authorList>
    </citation>
    <scope>NUCLEOTIDE SEQUENCE [LARGE SCALE GENOMIC DNA]</scope>
    <source>
        <strain evidence="2 3">CIRM-BRFM 2984</strain>
    </source>
</reference>
<keyword evidence="3" id="KW-1185">Reference proteome</keyword>
<organism evidence="2 3">
    <name type="scientific">Favolaschia claudopus</name>
    <dbReference type="NCBI Taxonomy" id="2862362"/>
    <lineage>
        <taxon>Eukaryota</taxon>
        <taxon>Fungi</taxon>
        <taxon>Dikarya</taxon>
        <taxon>Basidiomycota</taxon>
        <taxon>Agaricomycotina</taxon>
        <taxon>Agaricomycetes</taxon>
        <taxon>Agaricomycetidae</taxon>
        <taxon>Agaricales</taxon>
        <taxon>Marasmiineae</taxon>
        <taxon>Mycenaceae</taxon>
        <taxon>Favolaschia</taxon>
    </lineage>
</organism>
<sequence>MSTCTTCTEPVVSSTRKRRKSSLLLNPPPMSDNWSLAEKTEYKILLQRHLDRNEKARVRMARKRAELKIASSVERKTAVERERQYQADFRFKHRDMLRDVTTARRRIKYRETFGEVAFAAYLKRQQERRKRARAKRLSKEPYDSNDGLEEEENEVESEDEDQLAVKEEEDSGEDMLEDMSDCGTENFGLREASSFSAP</sequence>
<name>A0AAW0B9J8_9AGAR</name>
<comment type="caution">
    <text evidence="2">The sequence shown here is derived from an EMBL/GenBank/DDBJ whole genome shotgun (WGS) entry which is preliminary data.</text>
</comment>
<feature type="region of interest" description="Disordered" evidence="1">
    <location>
        <begin position="130"/>
        <end position="198"/>
    </location>
</feature>
<dbReference type="Proteomes" id="UP001362999">
    <property type="component" value="Unassembled WGS sequence"/>
</dbReference>
<dbReference type="AlphaFoldDB" id="A0AAW0B9J8"/>
<evidence type="ECO:0000313" key="2">
    <source>
        <dbReference type="EMBL" id="KAK7022482.1"/>
    </source>
</evidence>
<proteinExistence type="predicted"/>
<feature type="compositionally biased region" description="Acidic residues" evidence="1">
    <location>
        <begin position="146"/>
        <end position="180"/>
    </location>
</feature>